<evidence type="ECO:0000256" key="1">
    <source>
        <dbReference type="ARBA" id="ARBA00023002"/>
    </source>
</evidence>
<protein>
    <submittedName>
        <fullName evidence="2">NAD(P)/FAD-dependent oxidoreductase</fullName>
    </submittedName>
</protein>
<dbReference type="OrthoDB" id="9790219at2"/>
<name>A0A4Z0CAW5_9BURK</name>
<evidence type="ECO:0000313" key="3">
    <source>
        <dbReference type="Proteomes" id="UP000298180"/>
    </source>
</evidence>
<dbReference type="GO" id="GO:0050660">
    <property type="term" value="F:flavin adenine dinucleotide binding"/>
    <property type="evidence" value="ECO:0007669"/>
    <property type="project" value="InterPro"/>
</dbReference>
<dbReference type="Pfam" id="PF13738">
    <property type="entry name" value="Pyr_redox_3"/>
    <property type="match status" value="1"/>
</dbReference>
<reference evidence="2 3" key="1">
    <citation type="submission" date="2019-03" db="EMBL/GenBank/DDBJ databases">
        <title>Ramlibacter henchirensis DSM 14656, whole genome shotgun sequence.</title>
        <authorList>
            <person name="Zhang X."/>
            <person name="Feng G."/>
            <person name="Zhu H."/>
        </authorList>
    </citation>
    <scope>NUCLEOTIDE SEQUENCE [LARGE SCALE GENOMIC DNA]</scope>
    <source>
        <strain evidence="2 3">DSM 14656</strain>
    </source>
</reference>
<comment type="caution">
    <text evidence="2">The sequence shown here is derived from an EMBL/GenBank/DDBJ whole genome shotgun (WGS) entry which is preliminary data.</text>
</comment>
<dbReference type="InterPro" id="IPR036291">
    <property type="entry name" value="NAD(P)-bd_dom_sf"/>
</dbReference>
<dbReference type="GO" id="GO:0005829">
    <property type="term" value="C:cytosol"/>
    <property type="evidence" value="ECO:0007669"/>
    <property type="project" value="TreeGrafter"/>
</dbReference>
<dbReference type="AlphaFoldDB" id="A0A4Z0CAW5"/>
<sequence length="379" mass="40975">MDAQVLVIGAGPAGLAVAGSLAHRGVRAEIVERGEALGTSWRNHYERLHLHTVKQYSALPHFPFPKHYPRYVSRSQFVEYLEAYARAFGLRPRFGEEVEAITRDGARWLTRCASGLSFLTGCVVLATGANRFPNRPTLPGEEDYGGRLLHSASYRDAQPFAGQRVLVVGMGNTGAEIALDLVQHGARAALSVRSPVNIVPRDVLGRPTQLTAIALSYLPDSVADRISTTVRRLAVPDLRPYGIEVPAMSPLRQLREHGRTPVIDVGTVASIRKGEIDVRPGIAAMTRDGVRFADGREEAFDAVILATGYRADVARLFPQAQVPVRDKGLPAEIAGTGPFAGVYFVGYDLRQTGGLLRSIGKQALQVAESVVERVATAPA</sequence>
<dbReference type="GO" id="GO:0050661">
    <property type="term" value="F:NADP binding"/>
    <property type="evidence" value="ECO:0007669"/>
    <property type="project" value="InterPro"/>
</dbReference>
<accession>A0A4Z0CAW5</accession>
<dbReference type="PRINTS" id="PR00368">
    <property type="entry name" value="FADPNR"/>
</dbReference>
<dbReference type="InterPro" id="IPR050982">
    <property type="entry name" value="Auxin_biosynth/cation_transpt"/>
</dbReference>
<evidence type="ECO:0000313" key="2">
    <source>
        <dbReference type="EMBL" id="TFZ07500.1"/>
    </source>
</evidence>
<dbReference type="Proteomes" id="UP000298180">
    <property type="component" value="Unassembled WGS sequence"/>
</dbReference>
<dbReference type="PRINTS" id="PR00469">
    <property type="entry name" value="PNDRDTASEII"/>
</dbReference>
<dbReference type="PIRSF" id="PIRSF000332">
    <property type="entry name" value="FMO"/>
    <property type="match status" value="1"/>
</dbReference>
<keyword evidence="1" id="KW-0560">Oxidoreductase</keyword>
<gene>
    <name evidence="2" type="ORF">EZ313_05595</name>
</gene>
<dbReference type="Gene3D" id="3.50.50.60">
    <property type="entry name" value="FAD/NAD(P)-binding domain"/>
    <property type="match status" value="1"/>
</dbReference>
<keyword evidence="3" id="KW-1185">Reference proteome</keyword>
<dbReference type="SUPFAM" id="SSF51905">
    <property type="entry name" value="FAD/NAD(P)-binding domain"/>
    <property type="match status" value="1"/>
</dbReference>
<dbReference type="EMBL" id="SMLM01000001">
    <property type="protein sequence ID" value="TFZ07500.1"/>
    <property type="molecule type" value="Genomic_DNA"/>
</dbReference>
<proteinExistence type="predicted"/>
<dbReference type="SUPFAM" id="SSF51735">
    <property type="entry name" value="NAD(P)-binding Rossmann-fold domains"/>
    <property type="match status" value="1"/>
</dbReference>
<dbReference type="PANTHER" id="PTHR43539:SF78">
    <property type="entry name" value="FLAVIN-CONTAINING MONOOXYGENASE"/>
    <property type="match status" value="1"/>
</dbReference>
<organism evidence="2 3">
    <name type="scientific">Ramlibacter henchirensis</name>
    <dbReference type="NCBI Taxonomy" id="204072"/>
    <lineage>
        <taxon>Bacteria</taxon>
        <taxon>Pseudomonadati</taxon>
        <taxon>Pseudomonadota</taxon>
        <taxon>Betaproteobacteria</taxon>
        <taxon>Burkholderiales</taxon>
        <taxon>Comamonadaceae</taxon>
        <taxon>Ramlibacter</taxon>
    </lineage>
</organism>
<dbReference type="PANTHER" id="PTHR43539">
    <property type="entry name" value="FLAVIN-BINDING MONOOXYGENASE-LIKE PROTEIN (AFU_ORTHOLOGUE AFUA_4G09220)"/>
    <property type="match status" value="1"/>
</dbReference>
<dbReference type="GO" id="GO:0004497">
    <property type="term" value="F:monooxygenase activity"/>
    <property type="evidence" value="ECO:0007669"/>
    <property type="project" value="TreeGrafter"/>
</dbReference>
<dbReference type="InterPro" id="IPR036188">
    <property type="entry name" value="FAD/NAD-bd_sf"/>
</dbReference>
<dbReference type="InterPro" id="IPR000960">
    <property type="entry name" value="Flavin_mOase"/>
</dbReference>